<keyword evidence="3" id="KW-1185">Reference proteome</keyword>
<sequence>MEAEDLTKNESLDLVFETSVDGMEATVGSDQNSRNTTASPDTPSSTTLAPFLSPPETPNLRLPRRSVSVQISSSLSSHIVHRKDVPYVADSKRTLVPSVFSLDTSDPFRAVQAWTDMQIQRNMEKLSCTVPNEVGATEMTQKSPLIFASSPSFPLLSNDCQLHDCFPGMVGKTASVSVDTGLGPDKEEEVYRNGTRDKENLWEGNPSVTMACCCSCDHQCSCCRSYNRQHTLGNVPLSLGDLEEMMLCLQHFRLVHSNIEEQLSEDHVSLHRALSDQDRENIRDLEVLRRAVKQEAAELEVHLNHLVHYYDDSLKMKMHRLLDEQSLLCSQLRVFEPGAVSTPSSPAPSRTVATQCRLRPRFAPAE</sequence>
<name>A0A2U9CVX0_SCOMX</name>
<feature type="region of interest" description="Disordered" evidence="1">
    <location>
        <begin position="19"/>
        <end position="61"/>
    </location>
</feature>
<accession>A0A2U9CVX0</accession>
<dbReference type="EMBL" id="CP026263">
    <property type="protein sequence ID" value="AWP20844.1"/>
    <property type="molecule type" value="Genomic_DNA"/>
</dbReference>
<dbReference type="InterPro" id="IPR043444">
    <property type="entry name" value="TESPA1-like"/>
</dbReference>
<evidence type="ECO:0000313" key="3">
    <source>
        <dbReference type="Proteomes" id="UP000246464"/>
    </source>
</evidence>
<dbReference type="AlphaFoldDB" id="A0A2U9CVX0"/>
<evidence type="ECO:0000313" key="2">
    <source>
        <dbReference type="EMBL" id="AWP20844.1"/>
    </source>
</evidence>
<protein>
    <submittedName>
        <fullName evidence="2">Putative serine-rich adhesin for platelets-like</fullName>
    </submittedName>
</protein>
<organism evidence="2 3">
    <name type="scientific">Scophthalmus maximus</name>
    <name type="common">Turbot</name>
    <name type="synonym">Psetta maxima</name>
    <dbReference type="NCBI Taxonomy" id="52904"/>
    <lineage>
        <taxon>Eukaryota</taxon>
        <taxon>Metazoa</taxon>
        <taxon>Chordata</taxon>
        <taxon>Craniata</taxon>
        <taxon>Vertebrata</taxon>
        <taxon>Euteleostomi</taxon>
        <taxon>Actinopterygii</taxon>
        <taxon>Neopterygii</taxon>
        <taxon>Teleostei</taxon>
        <taxon>Neoteleostei</taxon>
        <taxon>Acanthomorphata</taxon>
        <taxon>Carangaria</taxon>
        <taxon>Pleuronectiformes</taxon>
        <taxon>Pleuronectoidei</taxon>
        <taxon>Scophthalmidae</taxon>
        <taxon>Scophthalmus</taxon>
    </lineage>
</organism>
<dbReference type="PANTHER" id="PTHR17469">
    <property type="entry name" value="SPERM SPECIFIC ANTIGEN 2-RELATED"/>
    <property type="match status" value="1"/>
</dbReference>
<feature type="compositionally biased region" description="Low complexity" evidence="1">
    <location>
        <begin position="36"/>
        <end position="50"/>
    </location>
</feature>
<proteinExistence type="predicted"/>
<gene>
    <name evidence="2" type="ORF">SMAX5B_001971</name>
</gene>
<dbReference type="PANTHER" id="PTHR17469:SF14">
    <property type="entry name" value="PROTEIN ITPRID1"/>
    <property type="match status" value="1"/>
</dbReference>
<reference evidence="2 3" key="1">
    <citation type="submission" date="2017-12" db="EMBL/GenBank/DDBJ databases">
        <title>Integrating genomic resources of turbot (Scophthalmus maximus) in depth evaluation of genetic and physical mapping variation across individuals.</title>
        <authorList>
            <person name="Martinez P."/>
        </authorList>
    </citation>
    <scope>NUCLEOTIDE SEQUENCE [LARGE SCALE GENOMIC DNA]</scope>
</reference>
<evidence type="ECO:0000256" key="1">
    <source>
        <dbReference type="SAM" id="MobiDB-lite"/>
    </source>
</evidence>
<dbReference type="Proteomes" id="UP000246464">
    <property type="component" value="Chromosome 21"/>
</dbReference>